<gene>
    <name evidence="6" type="ORF">SAMN02746009_03783</name>
</gene>
<reference evidence="7" key="1">
    <citation type="submission" date="2016-11" db="EMBL/GenBank/DDBJ databases">
        <authorList>
            <person name="Varghese N."/>
            <person name="Submissions S."/>
        </authorList>
    </citation>
    <scope>NUCLEOTIDE SEQUENCE [LARGE SCALE GENOMIC DNA]</scope>
    <source>
        <strain evidence="7">DSM 18569</strain>
    </source>
</reference>
<evidence type="ECO:0000313" key="7">
    <source>
        <dbReference type="Proteomes" id="UP000183947"/>
    </source>
</evidence>
<evidence type="ECO:0000313" key="6">
    <source>
        <dbReference type="EMBL" id="SHM00411.1"/>
    </source>
</evidence>
<protein>
    <submittedName>
        <fullName evidence="6">TonB family C-terminal domain-containing protein</fullName>
    </submittedName>
</protein>
<dbReference type="STRING" id="1121959.SAMN02746009_03783"/>
<dbReference type="Gene3D" id="3.30.1150.10">
    <property type="match status" value="1"/>
</dbReference>
<sequence length="191" mass="21453">MLTKMLMKLGVISFLLLTAEEKARAQATYNRWEASPVVPSQPHVTVAQRGPQVMRAKIRQDSLNRLQALRRDSIRIAISATGVPLLQRGIGQRIKESRTIPEDNSYYDYLRKTIRYPAQALRAQVEGKITMRLTINAAGQVSSLSEVENTIPAGATGRDEMVQQAAVLLRQLRFQPGTTTQEELTITYQFL</sequence>
<evidence type="ECO:0000256" key="4">
    <source>
        <dbReference type="ARBA" id="ARBA00023136"/>
    </source>
</evidence>
<dbReference type="Proteomes" id="UP000183947">
    <property type="component" value="Unassembled WGS sequence"/>
</dbReference>
<proteinExistence type="predicted"/>
<dbReference type="NCBIfam" id="TIGR01352">
    <property type="entry name" value="tonB_Cterm"/>
    <property type="match status" value="1"/>
</dbReference>
<name>A0A1M7F8N7_9BACT</name>
<dbReference type="GO" id="GO:0016020">
    <property type="term" value="C:membrane"/>
    <property type="evidence" value="ECO:0007669"/>
    <property type="project" value="UniProtKB-SubCell"/>
</dbReference>
<accession>A0A1M7F8N7</accession>
<dbReference type="SUPFAM" id="SSF74653">
    <property type="entry name" value="TolA/TonB C-terminal domain"/>
    <property type="match status" value="1"/>
</dbReference>
<dbReference type="RefSeq" id="WP_073288413.1">
    <property type="nucleotide sequence ID" value="NZ_FRAS01000029.1"/>
</dbReference>
<keyword evidence="2" id="KW-0812">Transmembrane</keyword>
<dbReference type="EMBL" id="FRAS01000029">
    <property type="protein sequence ID" value="SHM00411.1"/>
    <property type="molecule type" value="Genomic_DNA"/>
</dbReference>
<keyword evidence="4" id="KW-0472">Membrane</keyword>
<feature type="domain" description="TonB C-terminal" evidence="5">
    <location>
        <begin position="114"/>
        <end position="189"/>
    </location>
</feature>
<dbReference type="InterPro" id="IPR006260">
    <property type="entry name" value="TonB/TolA_C"/>
</dbReference>
<organism evidence="6 7">
    <name type="scientific">Hymenobacter psychrotolerans DSM 18569</name>
    <dbReference type="NCBI Taxonomy" id="1121959"/>
    <lineage>
        <taxon>Bacteria</taxon>
        <taxon>Pseudomonadati</taxon>
        <taxon>Bacteroidota</taxon>
        <taxon>Cytophagia</taxon>
        <taxon>Cytophagales</taxon>
        <taxon>Hymenobacteraceae</taxon>
        <taxon>Hymenobacter</taxon>
    </lineage>
</organism>
<dbReference type="OrthoDB" id="881712at2"/>
<dbReference type="Pfam" id="PF03544">
    <property type="entry name" value="TonB_C"/>
    <property type="match status" value="1"/>
</dbReference>
<keyword evidence="7" id="KW-1185">Reference proteome</keyword>
<evidence type="ECO:0000256" key="1">
    <source>
        <dbReference type="ARBA" id="ARBA00004167"/>
    </source>
</evidence>
<keyword evidence="3" id="KW-1133">Transmembrane helix</keyword>
<evidence type="ECO:0000256" key="3">
    <source>
        <dbReference type="ARBA" id="ARBA00022989"/>
    </source>
</evidence>
<comment type="subcellular location">
    <subcellularLocation>
        <location evidence="1">Membrane</location>
        <topology evidence="1">Single-pass membrane protein</topology>
    </subcellularLocation>
</comment>
<evidence type="ECO:0000256" key="2">
    <source>
        <dbReference type="ARBA" id="ARBA00022692"/>
    </source>
</evidence>
<dbReference type="AlphaFoldDB" id="A0A1M7F8N7"/>
<evidence type="ECO:0000259" key="5">
    <source>
        <dbReference type="Pfam" id="PF03544"/>
    </source>
</evidence>
<dbReference type="GO" id="GO:0055085">
    <property type="term" value="P:transmembrane transport"/>
    <property type="evidence" value="ECO:0007669"/>
    <property type="project" value="InterPro"/>
</dbReference>
<dbReference type="InterPro" id="IPR037682">
    <property type="entry name" value="TonB_C"/>
</dbReference>